<dbReference type="EMBL" id="LR877160">
    <property type="protein sequence ID" value="CAD2220101.1"/>
    <property type="molecule type" value="Genomic_DNA"/>
</dbReference>
<feature type="region of interest" description="Disordered" evidence="1">
    <location>
        <begin position="372"/>
        <end position="404"/>
    </location>
</feature>
<name>A0A7G2CMG3_9TRYP</name>
<evidence type="ECO:0000313" key="3">
    <source>
        <dbReference type="Proteomes" id="UP000515908"/>
    </source>
</evidence>
<dbReference type="VEuPathDB" id="TriTrypDB:ADEAN_000761600"/>
<proteinExistence type="predicted"/>
<feature type="compositionally biased region" description="Low complexity" evidence="1">
    <location>
        <begin position="317"/>
        <end position="331"/>
    </location>
</feature>
<dbReference type="AlphaFoldDB" id="A0A7G2CMG3"/>
<reference evidence="2 3" key="1">
    <citation type="submission" date="2020-08" db="EMBL/GenBank/DDBJ databases">
        <authorList>
            <person name="Newling K."/>
            <person name="Davey J."/>
            <person name="Forrester S."/>
        </authorList>
    </citation>
    <scope>NUCLEOTIDE SEQUENCE [LARGE SCALE GENOMIC DNA]</scope>
    <source>
        <strain evidence="3">Crithidia deanei Carvalho (ATCC PRA-265)</strain>
    </source>
</reference>
<sequence>MSNWKVQVTLHNIVNIPSAACTGGEKAFVVELHLQNALAHSLRAPTASVMFTSSEVTENTPGLFEKRLDGEGQSDANPQVWTCTAPLLEITATVKELLVPPTSRRITESDLRVVGTSAPFSVSVKEITEETKLKTIVLGCEMGQIGVSLSVDPSDKDGYRRRLRDFLTRHNPKGLRLLESVVESVPELDTFTKLFRKYKIKNYEERLANFFKVYGPEHVGQIQPLLQQWEGREEELMRNMILDNGPELCDVDPRARLDAFLGAHQLARSDPRVKAILERYPSGKDSSRWERLVSQFGPEPDPRTYAFTPVYYEAATRKTASSPTPRSSTRNDPTRVEEEAPTPSDGYSPNPVKPAARGPLEDKLLSLAFTPKIDFGSGDKKEAPPKPWARPPSSRQEEASAYPSKPLASVFDENKFGPSFSREVVPVTRDVEDTIRSPDGLWRKMCKVLQSKRGVEPWQLFYGNKEYFIDLLDSLDLFVKDERKTLIGEWQRRALEAVAEEPLHTGSSYFYSASHEAALILRVKPISLQVLGITNVRNKEHILGFNAITAEQGASACVERLALVGEEAALRKVVQEGAGSMVRWSVGRPPLRYRLPQGTLSPLERGPHHLRPAV</sequence>
<evidence type="ECO:0000313" key="2">
    <source>
        <dbReference type="EMBL" id="CAD2220101.1"/>
    </source>
</evidence>
<gene>
    <name evidence="2" type="ORF">ADEAN_000761600</name>
</gene>
<accession>A0A7G2CMG3</accession>
<feature type="region of interest" description="Disordered" evidence="1">
    <location>
        <begin position="316"/>
        <end position="357"/>
    </location>
</feature>
<evidence type="ECO:0000256" key="1">
    <source>
        <dbReference type="SAM" id="MobiDB-lite"/>
    </source>
</evidence>
<protein>
    <submittedName>
        <fullName evidence="2">Uncharacterized protein</fullName>
    </submittedName>
</protein>
<keyword evidence="3" id="KW-1185">Reference proteome</keyword>
<dbReference type="Proteomes" id="UP000515908">
    <property type="component" value="Chromosome 16"/>
</dbReference>
<organism evidence="2 3">
    <name type="scientific">Angomonas deanei</name>
    <dbReference type="NCBI Taxonomy" id="59799"/>
    <lineage>
        <taxon>Eukaryota</taxon>
        <taxon>Discoba</taxon>
        <taxon>Euglenozoa</taxon>
        <taxon>Kinetoplastea</taxon>
        <taxon>Metakinetoplastina</taxon>
        <taxon>Trypanosomatida</taxon>
        <taxon>Trypanosomatidae</taxon>
        <taxon>Strigomonadinae</taxon>
        <taxon>Angomonas</taxon>
    </lineage>
</organism>